<dbReference type="GO" id="GO:0005524">
    <property type="term" value="F:ATP binding"/>
    <property type="evidence" value="ECO:0007669"/>
    <property type="project" value="UniProtKB-KW"/>
</dbReference>
<keyword evidence="1" id="KW-0723">Serine/threonine-protein kinase</keyword>
<dbReference type="OrthoDB" id="3479721at2"/>
<evidence type="ECO:0000313" key="5">
    <source>
        <dbReference type="Proteomes" id="UP000280298"/>
    </source>
</evidence>
<keyword evidence="4" id="KW-0067">ATP-binding</keyword>
<evidence type="ECO:0000259" key="3">
    <source>
        <dbReference type="Pfam" id="PF13581"/>
    </source>
</evidence>
<dbReference type="InterPro" id="IPR050267">
    <property type="entry name" value="Anti-sigma-factor_SerPK"/>
</dbReference>
<sequence length="152" mass="16565">MPNRPRDEPKSAEPERAASVARQSTMLFARRKLTAPAAREFAAETLTQWGCSERLDDVRLCTSELVTNALLHGTSPDDVILVRVEIHDAQLLVEVHDGGAGTPRQRQVQDSSDHGRGLLLVSAIADDWGVAAREGPGKRVWASFKVPVVTTC</sequence>
<dbReference type="PANTHER" id="PTHR35526:SF3">
    <property type="entry name" value="ANTI-SIGMA-F FACTOR RSBW"/>
    <property type="match status" value="1"/>
</dbReference>
<dbReference type="RefSeq" id="WP_126395003.1">
    <property type="nucleotide sequence ID" value="NZ_CP034539.1"/>
</dbReference>
<dbReference type="Proteomes" id="UP000280298">
    <property type="component" value="Chromosome"/>
</dbReference>
<dbReference type="InterPro" id="IPR036890">
    <property type="entry name" value="HATPase_C_sf"/>
</dbReference>
<reference evidence="4 5" key="1">
    <citation type="journal article" date="2019" name="Int. J. Syst. Evol. Microbiol.">
        <title>Streptomyces cyaneochromogenes sp. nov., a blue pigment-producing actinomycete from manganese-contaminated soil.</title>
        <authorList>
            <person name="Tang X."/>
            <person name="Zhao J."/>
            <person name="Li K."/>
            <person name="Chen Z."/>
            <person name="Sun Y."/>
            <person name="Gao J."/>
        </authorList>
    </citation>
    <scope>NUCLEOTIDE SEQUENCE [LARGE SCALE GENOMIC DNA]</scope>
    <source>
        <strain evidence="4 5">MK-45</strain>
    </source>
</reference>
<dbReference type="KEGG" id="scya:EJ357_31075"/>
<evidence type="ECO:0000256" key="2">
    <source>
        <dbReference type="SAM" id="MobiDB-lite"/>
    </source>
</evidence>
<dbReference type="EMBL" id="CP034539">
    <property type="protein sequence ID" value="AZQ37346.1"/>
    <property type="molecule type" value="Genomic_DNA"/>
</dbReference>
<organism evidence="4 5">
    <name type="scientific">Streptomyces cyaneochromogenes</name>
    <dbReference type="NCBI Taxonomy" id="2496836"/>
    <lineage>
        <taxon>Bacteria</taxon>
        <taxon>Bacillati</taxon>
        <taxon>Actinomycetota</taxon>
        <taxon>Actinomycetes</taxon>
        <taxon>Kitasatosporales</taxon>
        <taxon>Streptomycetaceae</taxon>
        <taxon>Streptomyces</taxon>
    </lineage>
</organism>
<dbReference type="Pfam" id="PF13581">
    <property type="entry name" value="HATPase_c_2"/>
    <property type="match status" value="1"/>
</dbReference>
<dbReference type="AlphaFoldDB" id="A0A3S9MDZ3"/>
<protein>
    <submittedName>
        <fullName evidence="4">ATP-binding protein</fullName>
    </submittedName>
</protein>
<dbReference type="SUPFAM" id="SSF55874">
    <property type="entry name" value="ATPase domain of HSP90 chaperone/DNA topoisomerase II/histidine kinase"/>
    <property type="match status" value="1"/>
</dbReference>
<gene>
    <name evidence="4" type="ORF">EJ357_31075</name>
</gene>
<proteinExistence type="predicted"/>
<dbReference type="InterPro" id="IPR003594">
    <property type="entry name" value="HATPase_dom"/>
</dbReference>
<dbReference type="GO" id="GO:0004674">
    <property type="term" value="F:protein serine/threonine kinase activity"/>
    <property type="evidence" value="ECO:0007669"/>
    <property type="project" value="UniProtKB-KW"/>
</dbReference>
<evidence type="ECO:0000256" key="1">
    <source>
        <dbReference type="ARBA" id="ARBA00022527"/>
    </source>
</evidence>
<keyword evidence="1" id="KW-0808">Transferase</keyword>
<keyword evidence="4" id="KW-0547">Nucleotide-binding</keyword>
<feature type="domain" description="Histidine kinase/HSP90-like ATPase" evidence="3">
    <location>
        <begin position="34"/>
        <end position="143"/>
    </location>
</feature>
<feature type="compositionally biased region" description="Basic and acidic residues" evidence="2">
    <location>
        <begin position="1"/>
        <end position="16"/>
    </location>
</feature>
<dbReference type="CDD" id="cd16936">
    <property type="entry name" value="HATPase_RsbW-like"/>
    <property type="match status" value="1"/>
</dbReference>
<feature type="region of interest" description="Disordered" evidence="2">
    <location>
        <begin position="1"/>
        <end position="20"/>
    </location>
</feature>
<name>A0A3S9MDZ3_9ACTN</name>
<evidence type="ECO:0000313" key="4">
    <source>
        <dbReference type="EMBL" id="AZQ37346.1"/>
    </source>
</evidence>
<dbReference type="Gene3D" id="3.30.565.10">
    <property type="entry name" value="Histidine kinase-like ATPase, C-terminal domain"/>
    <property type="match status" value="1"/>
</dbReference>
<keyword evidence="5" id="KW-1185">Reference proteome</keyword>
<accession>A0A3S9MDZ3</accession>
<keyword evidence="1" id="KW-0418">Kinase</keyword>
<dbReference type="PANTHER" id="PTHR35526">
    <property type="entry name" value="ANTI-SIGMA-F FACTOR RSBW-RELATED"/>
    <property type="match status" value="1"/>
</dbReference>